<evidence type="ECO:0000313" key="1">
    <source>
        <dbReference type="EMBL" id="KAI7990950.1"/>
    </source>
</evidence>
<accession>A0ACC0FQD3</accession>
<dbReference type="EMBL" id="CM045770">
    <property type="protein sequence ID" value="KAI7990950.1"/>
    <property type="molecule type" value="Genomic_DNA"/>
</dbReference>
<organism evidence="1 2">
    <name type="scientific">Camellia lanceoleosa</name>
    <dbReference type="NCBI Taxonomy" id="1840588"/>
    <lineage>
        <taxon>Eukaryota</taxon>
        <taxon>Viridiplantae</taxon>
        <taxon>Streptophyta</taxon>
        <taxon>Embryophyta</taxon>
        <taxon>Tracheophyta</taxon>
        <taxon>Spermatophyta</taxon>
        <taxon>Magnoliopsida</taxon>
        <taxon>eudicotyledons</taxon>
        <taxon>Gunneridae</taxon>
        <taxon>Pentapetalae</taxon>
        <taxon>asterids</taxon>
        <taxon>Ericales</taxon>
        <taxon>Theaceae</taxon>
        <taxon>Camellia</taxon>
    </lineage>
</organism>
<dbReference type="Proteomes" id="UP001060215">
    <property type="component" value="Chromosome 13"/>
</dbReference>
<proteinExistence type="predicted"/>
<reference evidence="1 2" key="1">
    <citation type="journal article" date="2022" name="Plant J.">
        <title>Chromosome-level genome of Camellia lanceoleosa provides a valuable resource for understanding genome evolution and self-incompatibility.</title>
        <authorList>
            <person name="Gong W."/>
            <person name="Xiao S."/>
            <person name="Wang L."/>
            <person name="Liao Z."/>
            <person name="Chang Y."/>
            <person name="Mo W."/>
            <person name="Hu G."/>
            <person name="Li W."/>
            <person name="Zhao G."/>
            <person name="Zhu H."/>
            <person name="Hu X."/>
            <person name="Ji K."/>
            <person name="Xiang X."/>
            <person name="Song Q."/>
            <person name="Yuan D."/>
            <person name="Jin S."/>
            <person name="Zhang L."/>
        </authorList>
    </citation>
    <scope>NUCLEOTIDE SEQUENCE [LARGE SCALE GENOMIC DNA]</scope>
    <source>
        <strain evidence="1">SQ_2022a</strain>
    </source>
</reference>
<keyword evidence="2" id="KW-1185">Reference proteome</keyword>
<comment type="caution">
    <text evidence="1">The sequence shown here is derived from an EMBL/GenBank/DDBJ whole genome shotgun (WGS) entry which is preliminary data.</text>
</comment>
<name>A0ACC0FQD3_9ERIC</name>
<gene>
    <name evidence="1" type="ORF">LOK49_LG12G01361</name>
</gene>
<evidence type="ECO:0000313" key="2">
    <source>
        <dbReference type="Proteomes" id="UP001060215"/>
    </source>
</evidence>
<sequence>MDDLKSAVQTSALSKRWRYVWTSSLFLTSVEASVTGESSMVLDSSIEASLLGESKGGWSCSCSGSRILLWFSSFCMVGIGVGIGITVAIDVADN</sequence>
<protein>
    <submittedName>
        <fullName evidence="1">Uncharacterized protein</fullName>
    </submittedName>
</protein>